<keyword evidence="7" id="KW-1185">Reference proteome</keyword>
<accession>A0A6P8J1N7</accession>
<dbReference type="Gene3D" id="2.20.100.10">
    <property type="entry name" value="Thrombospondin type-1 (TSP1) repeat"/>
    <property type="match status" value="4"/>
</dbReference>
<keyword evidence="4" id="KW-0677">Repeat</keyword>
<evidence type="ECO:0000256" key="6">
    <source>
        <dbReference type="SAM" id="MobiDB-lite"/>
    </source>
</evidence>
<dbReference type="InterPro" id="IPR052065">
    <property type="entry name" value="Compl_asym_regulator"/>
</dbReference>
<reference evidence="8" key="1">
    <citation type="submission" date="2025-08" db="UniProtKB">
        <authorList>
            <consortium name="RefSeq"/>
        </authorList>
    </citation>
    <scope>IDENTIFICATION</scope>
    <source>
        <tissue evidence="8">Tentacle</tissue>
    </source>
</reference>
<evidence type="ECO:0000313" key="8">
    <source>
        <dbReference type="RefSeq" id="XP_031571665.1"/>
    </source>
</evidence>
<name>A0A6P8J1N7_ACTTE</name>
<keyword evidence="3" id="KW-0732">Signal</keyword>
<comment type="subcellular location">
    <subcellularLocation>
        <location evidence="1">Secreted</location>
    </subcellularLocation>
</comment>
<dbReference type="KEGG" id="aten:116305834"/>
<evidence type="ECO:0000256" key="1">
    <source>
        <dbReference type="ARBA" id="ARBA00004613"/>
    </source>
</evidence>
<evidence type="ECO:0000313" key="7">
    <source>
        <dbReference type="Proteomes" id="UP000515163"/>
    </source>
</evidence>
<keyword evidence="2" id="KW-0964">Secreted</keyword>
<gene>
    <name evidence="8" type="primary">LOC116305834</name>
</gene>
<evidence type="ECO:0000256" key="5">
    <source>
        <dbReference type="ARBA" id="ARBA00023157"/>
    </source>
</evidence>
<keyword evidence="5" id="KW-1015">Disulfide bond</keyword>
<dbReference type="PRINTS" id="PR01705">
    <property type="entry name" value="TSP1REPEAT"/>
</dbReference>
<dbReference type="SMART" id="SM00209">
    <property type="entry name" value="TSP1"/>
    <property type="match status" value="4"/>
</dbReference>
<dbReference type="InterPro" id="IPR036383">
    <property type="entry name" value="TSP1_rpt_sf"/>
</dbReference>
<dbReference type="Proteomes" id="UP000515163">
    <property type="component" value="Unplaced"/>
</dbReference>
<dbReference type="OrthoDB" id="10072494at2759"/>
<sequence length="1137" mass="125702">MTASQSFYKDGGWSTWSVWSGCGIGLCGGGKKVRTRSCTNPEPSGGGRECEGESFKQEECPAARLDGQWSEWSAWSACAKTCGGGLVTRTRKCDNPTPARGGMICPGDEIESAMDCPNSCPIDGGWGEWGEWSRCSKTCGQGYITRSRKCDNPEPEYGGRDCGDLSVHTSTCKIRPCPNAVDGNWGAWGEFGECSEKLYCHKGQKTRKRECNNPIPREGGDQCPGTNTEKIECPTQNCIDGPRDRAASKKILQSSELYAECPSDTASLVDSQENDKCVDLTLNTYFKGIKQFLRSGYVARTYVKVQETNLTKLCFEPALMLMVGQLNQSFPKFSQLPAPPSYQRPGDLNHTKIISVYLRNDGSLYAGNFLLGTEDQYSTQKFTLDKPRFYFQYTPTNQRIFAHGYKDIAGAKFELEVTGVNEKEFEATGTSRDYTNAARIEAAMATPSFERGDNKNEDEIEKLDGRLNTNFGKDSDQVQNVYQSATNSSVLISNKLDQSLRNRILDISNKKDTTEYTRTRSFVNSLEIKSFIFDILKKIGLYLVRVKELSIGIHNKGGVFAIRVTGTAEPIALIRANIHFEVIKNGVFAVGITADQAELQGLTNRIFCGNSVHLFGKLREPAIGFCFAQEGFDFTDTAVQFTREPLRTMKNDLITDGLFFGFNAKLPEYQECGDSIMCKFAVKLLGANTNIQFYGFVKCSMAKVVGRIAKLPEGTNKGKFRLSKIELSVEIKFATPLPALAFTIELAIPIKGEIVKGTAVVSKDELYVGGTLKLQVPVPTLNGELYMKGTWRKAFAIPFLTIKDSKVGMTINLAHGIPQGLELQGTIEVGYDCFGPQAFDFTTGHCIRAKASIGVDVNPFKGYVSAQLSSLTLGVVFRLLGSKIQMPKVVDETGFPKGVEISVSLPDTKGSYAGEDKKIKKGFYLKGMINIFGFSPSIEIAISLKEISFKAELGKIHLPGDVVISRSLTDNKNGPVFMIKATRDPLNIEVNIHGAISLFGNKEEVQLKLTKELMLTKLNLILFSYLKANVTLNANYTTKKALTDLGIVANVTIISHLEDLANKTVWYLNEKIKDGIKKLEHARFRVKAAVSECIEDAEKMCQLCEEISQNHLQQECEKGWNKFKHFVGSMVDKFGKQ</sequence>
<organism evidence="7 8">
    <name type="scientific">Actinia tenebrosa</name>
    <name type="common">Australian red waratah sea anemone</name>
    <dbReference type="NCBI Taxonomy" id="6105"/>
    <lineage>
        <taxon>Eukaryota</taxon>
        <taxon>Metazoa</taxon>
        <taxon>Cnidaria</taxon>
        <taxon>Anthozoa</taxon>
        <taxon>Hexacorallia</taxon>
        <taxon>Actiniaria</taxon>
        <taxon>Actiniidae</taxon>
        <taxon>Actinia</taxon>
    </lineage>
</organism>
<dbReference type="RefSeq" id="XP_031571665.1">
    <property type="nucleotide sequence ID" value="XM_031715805.1"/>
</dbReference>
<feature type="region of interest" description="Disordered" evidence="6">
    <location>
        <begin position="33"/>
        <end position="52"/>
    </location>
</feature>
<dbReference type="PROSITE" id="PS50092">
    <property type="entry name" value="TSP1"/>
    <property type="match status" value="4"/>
</dbReference>
<dbReference type="InterPro" id="IPR000884">
    <property type="entry name" value="TSP1_rpt"/>
</dbReference>
<dbReference type="InParanoid" id="A0A6P8J1N7"/>
<dbReference type="AlphaFoldDB" id="A0A6P8J1N7"/>
<dbReference type="FunFam" id="2.20.100.10:FF:000001">
    <property type="entry name" value="semaphorin-5A isoform X1"/>
    <property type="match status" value="4"/>
</dbReference>
<dbReference type="PANTHER" id="PTHR22906">
    <property type="entry name" value="PROPERDIN"/>
    <property type="match status" value="1"/>
</dbReference>
<evidence type="ECO:0000256" key="3">
    <source>
        <dbReference type="ARBA" id="ARBA00022729"/>
    </source>
</evidence>
<protein>
    <submittedName>
        <fullName evidence="8">Uncharacterized protein LOC116305834</fullName>
    </submittedName>
</protein>
<proteinExistence type="predicted"/>
<evidence type="ECO:0000256" key="4">
    <source>
        <dbReference type="ARBA" id="ARBA00022737"/>
    </source>
</evidence>
<dbReference type="GeneID" id="116305834"/>
<dbReference type="Pfam" id="PF00090">
    <property type="entry name" value="TSP_1"/>
    <property type="match status" value="4"/>
</dbReference>
<dbReference type="PANTHER" id="PTHR22906:SF43">
    <property type="entry name" value="PROPERDIN"/>
    <property type="match status" value="1"/>
</dbReference>
<dbReference type="SUPFAM" id="SSF82895">
    <property type="entry name" value="TSP-1 type 1 repeat"/>
    <property type="match status" value="4"/>
</dbReference>
<evidence type="ECO:0000256" key="2">
    <source>
        <dbReference type="ARBA" id="ARBA00022525"/>
    </source>
</evidence>